<evidence type="ECO:0000256" key="1">
    <source>
        <dbReference type="SAM" id="MobiDB-lite"/>
    </source>
</evidence>
<feature type="region of interest" description="Disordered" evidence="1">
    <location>
        <begin position="1"/>
        <end position="36"/>
    </location>
</feature>
<organism evidence="2 3">
    <name type="scientific">Talaromyces islandicus</name>
    <name type="common">Penicillium islandicum</name>
    <dbReference type="NCBI Taxonomy" id="28573"/>
    <lineage>
        <taxon>Eukaryota</taxon>
        <taxon>Fungi</taxon>
        <taxon>Dikarya</taxon>
        <taxon>Ascomycota</taxon>
        <taxon>Pezizomycotina</taxon>
        <taxon>Eurotiomycetes</taxon>
        <taxon>Eurotiomycetidae</taxon>
        <taxon>Eurotiales</taxon>
        <taxon>Trichocomaceae</taxon>
        <taxon>Talaromyces</taxon>
        <taxon>Talaromyces sect. Islandici</taxon>
    </lineage>
</organism>
<evidence type="ECO:0000313" key="2">
    <source>
        <dbReference type="EMBL" id="CRG88440.1"/>
    </source>
</evidence>
<dbReference type="Proteomes" id="UP000054383">
    <property type="component" value="Unassembled WGS sequence"/>
</dbReference>
<feature type="compositionally biased region" description="Basic and acidic residues" evidence="1">
    <location>
        <begin position="7"/>
        <end position="23"/>
    </location>
</feature>
<proteinExistence type="predicted"/>
<evidence type="ECO:0000313" key="3">
    <source>
        <dbReference type="Proteomes" id="UP000054383"/>
    </source>
</evidence>
<keyword evidence="3" id="KW-1185">Reference proteome</keyword>
<sequence>MPSNRSKQKEKGKESEGPERATGIEEPVQTPNGSQQHLPALVSGLRKPKQPETIFTHSIDAGTWDLLMAPENWGQQAREVMRLRVVNHIQEYSHFIHLRDHIESTKARGKPTSTPINERLELAEMRYGSVNGVMANHVCLYLILRNRHKGQDSESFIKLIPNVDVSVHLLDTHGRHQQVTPTDAHGILVKRAHNKNETWFLLGVGIPSSHWETEFVPQCSQELQEGTSLCVSVKDIRDLHFDERLCSAWKSGPPSIKDASGIGYAYTTG</sequence>
<dbReference type="AlphaFoldDB" id="A0A0U1M0D8"/>
<protein>
    <submittedName>
        <fullName evidence="2">Uncharacterized protein</fullName>
    </submittedName>
</protein>
<reference evidence="2 3" key="1">
    <citation type="submission" date="2015-04" db="EMBL/GenBank/DDBJ databases">
        <authorList>
            <person name="Syromyatnikov M.Y."/>
            <person name="Popov V.N."/>
        </authorList>
    </citation>
    <scope>NUCLEOTIDE SEQUENCE [LARGE SCALE GENOMIC DNA]</scope>
    <source>
        <strain evidence="2">WF-38-12</strain>
    </source>
</reference>
<dbReference type="EMBL" id="CVMT01000004">
    <property type="protein sequence ID" value="CRG88440.1"/>
    <property type="molecule type" value="Genomic_DNA"/>
</dbReference>
<accession>A0A0U1M0D8</accession>
<gene>
    <name evidence="2" type="ORF">PISL3812_05470</name>
</gene>
<name>A0A0U1M0D8_TALIS</name>